<name>A0A918NBH7_9ACTN</name>
<reference evidence="2" key="2">
    <citation type="submission" date="2020-09" db="EMBL/GenBank/DDBJ databases">
        <authorList>
            <person name="Sun Q."/>
            <person name="Ohkuma M."/>
        </authorList>
    </citation>
    <scope>NUCLEOTIDE SEQUENCE</scope>
    <source>
        <strain evidence="2">JCM 4790</strain>
    </source>
</reference>
<evidence type="ECO:0000313" key="3">
    <source>
        <dbReference type="Proteomes" id="UP000619244"/>
    </source>
</evidence>
<dbReference type="EMBL" id="BMVU01000003">
    <property type="protein sequence ID" value="GGX60354.1"/>
    <property type="molecule type" value="Genomic_DNA"/>
</dbReference>
<feature type="compositionally biased region" description="Acidic residues" evidence="1">
    <location>
        <begin position="29"/>
        <end position="41"/>
    </location>
</feature>
<dbReference type="RefSeq" id="WP_190189236.1">
    <property type="nucleotide sequence ID" value="NZ_BMVU01000003.1"/>
</dbReference>
<evidence type="ECO:0000313" key="2">
    <source>
        <dbReference type="EMBL" id="GGX60354.1"/>
    </source>
</evidence>
<gene>
    <name evidence="2" type="ORF">GCM10010358_13640</name>
</gene>
<proteinExistence type="predicted"/>
<comment type="caution">
    <text evidence="2">The sequence shown here is derived from an EMBL/GenBank/DDBJ whole genome shotgun (WGS) entry which is preliminary data.</text>
</comment>
<organism evidence="2 3">
    <name type="scientific">Streptomyces minutiscleroticus</name>
    <dbReference type="NCBI Taxonomy" id="68238"/>
    <lineage>
        <taxon>Bacteria</taxon>
        <taxon>Bacillati</taxon>
        <taxon>Actinomycetota</taxon>
        <taxon>Actinomycetes</taxon>
        <taxon>Kitasatosporales</taxon>
        <taxon>Streptomycetaceae</taxon>
        <taxon>Streptomyces</taxon>
    </lineage>
</organism>
<dbReference type="Proteomes" id="UP000619244">
    <property type="component" value="Unassembled WGS sequence"/>
</dbReference>
<reference evidence="2" key="1">
    <citation type="journal article" date="2014" name="Int. J. Syst. Evol. Microbiol.">
        <title>Complete genome sequence of Corynebacterium casei LMG S-19264T (=DSM 44701T), isolated from a smear-ripened cheese.</title>
        <authorList>
            <consortium name="US DOE Joint Genome Institute (JGI-PGF)"/>
            <person name="Walter F."/>
            <person name="Albersmeier A."/>
            <person name="Kalinowski J."/>
            <person name="Ruckert C."/>
        </authorList>
    </citation>
    <scope>NUCLEOTIDE SEQUENCE</scope>
    <source>
        <strain evidence="2">JCM 4790</strain>
    </source>
</reference>
<feature type="compositionally biased region" description="Basic and acidic residues" evidence="1">
    <location>
        <begin position="17"/>
        <end position="28"/>
    </location>
</feature>
<protein>
    <submittedName>
        <fullName evidence="2">Uncharacterized protein</fullName>
    </submittedName>
</protein>
<evidence type="ECO:0000256" key="1">
    <source>
        <dbReference type="SAM" id="MobiDB-lite"/>
    </source>
</evidence>
<keyword evidence="3" id="KW-1185">Reference proteome</keyword>
<dbReference type="AlphaFoldDB" id="A0A918NBH7"/>
<accession>A0A918NBH7</accession>
<sequence>MTLDDDPTTRTAQADFRPVRTFDGRAPEEYEEAQESEGTEEDAFRAGFPLDRGLGLRLECELGVE</sequence>
<feature type="region of interest" description="Disordered" evidence="1">
    <location>
        <begin position="1"/>
        <end position="46"/>
    </location>
</feature>